<dbReference type="RefSeq" id="WP_205278197.1">
    <property type="nucleotide sequence ID" value="NZ_JAFFPU010000011.1"/>
</dbReference>
<dbReference type="EMBL" id="JAFFPU010000011">
    <property type="protein sequence ID" value="MBM9576001.1"/>
    <property type="molecule type" value="Genomic_DNA"/>
</dbReference>
<reference evidence="2 3" key="1">
    <citation type="submission" date="2021-02" db="EMBL/GenBank/DDBJ databases">
        <title>Leptospira ainlahdjerensis sp. nov., Leptospira ainazelensis sp. nov., Leptospira abararensis sp. nov. and Leptospira chreensis sp. nov., four new species isolated from water sources in Algeria.</title>
        <authorList>
            <person name="Amara Korba A."/>
            <person name="Kainiu M."/>
            <person name="Vincent A.T."/>
            <person name="Mariet J.-F."/>
            <person name="Veyrier F.J."/>
            <person name="Goarant C."/>
            <person name="Picardeau M."/>
        </authorList>
    </citation>
    <scope>NUCLEOTIDE SEQUENCE [LARGE SCALE GENOMIC DNA]</scope>
    <source>
        <strain evidence="2 3">201903070</strain>
    </source>
</reference>
<sequence>MKLSSIDSIFDWCVDVLIFWAKVFGITYNEINVYIFCVIWPLFTLILIGFVFQLLRANRKLRAELLGKRT</sequence>
<evidence type="ECO:0000256" key="1">
    <source>
        <dbReference type="SAM" id="Phobius"/>
    </source>
</evidence>
<dbReference type="Proteomes" id="UP000724686">
    <property type="component" value="Unassembled WGS sequence"/>
</dbReference>
<proteinExistence type="predicted"/>
<keyword evidence="1" id="KW-1133">Transmembrane helix</keyword>
<feature type="transmembrane region" description="Helical" evidence="1">
    <location>
        <begin position="33"/>
        <end position="55"/>
    </location>
</feature>
<keyword evidence="1" id="KW-0472">Membrane</keyword>
<keyword evidence="1" id="KW-0812">Transmembrane</keyword>
<evidence type="ECO:0000313" key="3">
    <source>
        <dbReference type="Proteomes" id="UP000724686"/>
    </source>
</evidence>
<protein>
    <submittedName>
        <fullName evidence="2">Uncharacterized protein</fullName>
    </submittedName>
</protein>
<organism evidence="2 3">
    <name type="scientific">Leptospira ainlahdjerensis</name>
    <dbReference type="NCBI Taxonomy" id="2810033"/>
    <lineage>
        <taxon>Bacteria</taxon>
        <taxon>Pseudomonadati</taxon>
        <taxon>Spirochaetota</taxon>
        <taxon>Spirochaetia</taxon>
        <taxon>Leptospirales</taxon>
        <taxon>Leptospiraceae</taxon>
        <taxon>Leptospira</taxon>
    </lineage>
</organism>
<accession>A0ABS2U6K2</accession>
<name>A0ABS2U6K2_9LEPT</name>
<evidence type="ECO:0000313" key="2">
    <source>
        <dbReference type="EMBL" id="MBM9576001.1"/>
    </source>
</evidence>
<gene>
    <name evidence="2" type="ORF">JWG45_02440</name>
</gene>
<keyword evidence="3" id="KW-1185">Reference proteome</keyword>
<comment type="caution">
    <text evidence="2">The sequence shown here is derived from an EMBL/GenBank/DDBJ whole genome shotgun (WGS) entry which is preliminary data.</text>
</comment>